<feature type="compositionally biased region" description="Polar residues" evidence="2">
    <location>
        <begin position="491"/>
        <end position="516"/>
    </location>
</feature>
<evidence type="ECO:0000256" key="2">
    <source>
        <dbReference type="SAM" id="MobiDB-lite"/>
    </source>
</evidence>
<accession>A0AAD5YNX1</accession>
<reference evidence="3" key="1">
    <citation type="submission" date="2022-07" db="EMBL/GenBank/DDBJ databases">
        <title>Genome Sequence of Physisporinus lineatus.</title>
        <authorList>
            <person name="Buettner E."/>
        </authorList>
    </citation>
    <scope>NUCLEOTIDE SEQUENCE</scope>
    <source>
        <strain evidence="3">VT162</strain>
    </source>
</reference>
<dbReference type="AlphaFoldDB" id="A0AAD5YNX1"/>
<name>A0AAD5YNX1_9APHY</name>
<dbReference type="Pfam" id="PF00022">
    <property type="entry name" value="Actin"/>
    <property type="match status" value="2"/>
</dbReference>
<evidence type="ECO:0000256" key="1">
    <source>
        <dbReference type="RuleBase" id="RU000487"/>
    </source>
</evidence>
<dbReference type="EMBL" id="JANAWD010000006">
    <property type="protein sequence ID" value="KAJ3491829.1"/>
    <property type="molecule type" value="Genomic_DNA"/>
</dbReference>
<comment type="caution">
    <text evidence="3">The sequence shown here is derived from an EMBL/GenBank/DDBJ whole genome shotgun (WGS) entry which is preliminary data.</text>
</comment>
<dbReference type="CDD" id="cd10206">
    <property type="entry name" value="ASKHA_NBD_Arp8-like"/>
    <property type="match status" value="1"/>
</dbReference>
<protein>
    <recommendedName>
        <fullName evidence="5">Actin-related protein 8</fullName>
    </recommendedName>
</protein>
<evidence type="ECO:0000313" key="4">
    <source>
        <dbReference type="Proteomes" id="UP001212997"/>
    </source>
</evidence>
<dbReference type="InterPro" id="IPR004000">
    <property type="entry name" value="Actin"/>
</dbReference>
<sequence>MGSTYLKSDSQTIWSRNANRVGNKSRNLVEDATSATPTEVRRGSKVIVIHPGSRWLRIGRACDVNPVSIPNVIARKAKGPVPDRIYREGVSRPRRGRERGQPSVVAQSGDEYAVSLASDDPFDTKVAAITVSLRDRMRFYKLRVTANAASIASTFNEQFKPEIIPETNDPFRIHWVDTPEEDFIVGEKALQLSDPTSLGYVVRWPLSGPVFNTRDYPSNQLILSDLETILRTVLKERLNIEESSYKVCPILPKYPPPDPMKLQEYSVVLVIPDFYDRFYVHDFVRLLLSNMGFKQLCAQQESLAATYGAGISNACVVDMGAVTTSIACVDDGLVISDTRMSLNMGGDDITEFLYVLLEKISFPYRDIDLARSYDWSVMEDLKARLCTLAEGDVALNLYDFVVRRPGKPTEKYGLRAYDEIILAPMCLFEPRAIEFDRKRAGFRPVSMPDVTDEIVEQTSDHISQAMMISTQHLLPSAIPSAMVHPEPQPSLPASGSQTPAVNETLPASTSEPNGTVSAVAPKNEKAEGADATSTTNDETKKDDPVPSTSNATEITGGEGTADAPMEITDTEEVENKPVAVTVTAPAAGQPPQPAPPIQPQVFPGGFTIDVAFEASKLPLDVAIFNSARAAGGDDKIRKYLQAVLVIGGTALVPGMAHALESRLQAIATPLVPNMEKVQIIPPPKDVDPKVLAWKGAAVLGKMDGVSDLWVTVEDWDVFGMRALKERCFYL</sequence>
<dbReference type="Proteomes" id="UP001212997">
    <property type="component" value="Unassembled WGS sequence"/>
</dbReference>
<dbReference type="PANTHER" id="PTHR11937">
    <property type="entry name" value="ACTIN"/>
    <property type="match status" value="1"/>
</dbReference>
<gene>
    <name evidence="3" type="ORF">NLI96_g396</name>
</gene>
<dbReference type="SUPFAM" id="SSF53067">
    <property type="entry name" value="Actin-like ATPase domain"/>
    <property type="match status" value="2"/>
</dbReference>
<dbReference type="Gene3D" id="3.90.640.10">
    <property type="entry name" value="Actin, Chain A, domain 4"/>
    <property type="match status" value="1"/>
</dbReference>
<organism evidence="3 4">
    <name type="scientific">Meripilus lineatus</name>
    <dbReference type="NCBI Taxonomy" id="2056292"/>
    <lineage>
        <taxon>Eukaryota</taxon>
        <taxon>Fungi</taxon>
        <taxon>Dikarya</taxon>
        <taxon>Basidiomycota</taxon>
        <taxon>Agaricomycotina</taxon>
        <taxon>Agaricomycetes</taxon>
        <taxon>Polyporales</taxon>
        <taxon>Meripilaceae</taxon>
        <taxon>Meripilus</taxon>
    </lineage>
</organism>
<feature type="region of interest" description="Disordered" evidence="2">
    <location>
        <begin position="480"/>
        <end position="563"/>
    </location>
</feature>
<comment type="similarity">
    <text evidence="1">Belongs to the actin family.</text>
</comment>
<keyword evidence="4" id="KW-1185">Reference proteome</keyword>
<dbReference type="SMART" id="SM00268">
    <property type="entry name" value="ACTIN"/>
    <property type="match status" value="1"/>
</dbReference>
<dbReference type="Gene3D" id="3.30.420.40">
    <property type="match status" value="2"/>
</dbReference>
<dbReference type="InterPro" id="IPR043129">
    <property type="entry name" value="ATPase_NBD"/>
</dbReference>
<proteinExistence type="inferred from homology"/>
<evidence type="ECO:0000313" key="3">
    <source>
        <dbReference type="EMBL" id="KAJ3491829.1"/>
    </source>
</evidence>
<evidence type="ECO:0008006" key="5">
    <source>
        <dbReference type="Google" id="ProtNLM"/>
    </source>
</evidence>